<keyword evidence="2" id="KW-0813">Transport</keyword>
<organism evidence="6 7">
    <name type="scientific">Pradoshia eiseniae</name>
    <dbReference type="NCBI Taxonomy" id="2064768"/>
    <lineage>
        <taxon>Bacteria</taxon>
        <taxon>Bacillati</taxon>
        <taxon>Bacillota</taxon>
        <taxon>Bacilli</taxon>
        <taxon>Bacillales</taxon>
        <taxon>Bacillaceae</taxon>
        <taxon>Pradoshia</taxon>
    </lineage>
</organism>
<dbReference type="GO" id="GO:0016887">
    <property type="term" value="F:ATP hydrolysis activity"/>
    <property type="evidence" value="ECO:0007669"/>
    <property type="project" value="InterPro"/>
</dbReference>
<evidence type="ECO:0000259" key="5">
    <source>
        <dbReference type="PROSITE" id="PS50893"/>
    </source>
</evidence>
<dbReference type="Proteomes" id="UP000239663">
    <property type="component" value="Unassembled WGS sequence"/>
</dbReference>
<evidence type="ECO:0000256" key="3">
    <source>
        <dbReference type="ARBA" id="ARBA00022741"/>
    </source>
</evidence>
<keyword evidence="7" id="KW-1185">Reference proteome</keyword>
<dbReference type="InterPro" id="IPR003439">
    <property type="entry name" value="ABC_transporter-like_ATP-bd"/>
</dbReference>
<evidence type="ECO:0000313" key="6">
    <source>
        <dbReference type="EMBL" id="PQD93650.1"/>
    </source>
</evidence>
<dbReference type="Pfam" id="PF00005">
    <property type="entry name" value="ABC_tran"/>
    <property type="match status" value="1"/>
</dbReference>
<dbReference type="InterPro" id="IPR017911">
    <property type="entry name" value="MacB-like_ATP-bd"/>
</dbReference>
<dbReference type="InterPro" id="IPR027417">
    <property type="entry name" value="P-loop_NTPase"/>
</dbReference>
<dbReference type="PANTHER" id="PTHR42798">
    <property type="entry name" value="LIPOPROTEIN-RELEASING SYSTEM ATP-BINDING PROTEIN LOLD"/>
    <property type="match status" value="1"/>
</dbReference>
<dbReference type="InterPro" id="IPR017871">
    <property type="entry name" value="ABC_transporter-like_CS"/>
</dbReference>
<protein>
    <submittedName>
        <fullName evidence="6">ABC transporter ATP-binding protein</fullName>
    </submittedName>
</protein>
<dbReference type="PROSITE" id="PS50893">
    <property type="entry name" value="ABC_TRANSPORTER_2"/>
    <property type="match status" value="1"/>
</dbReference>
<dbReference type="SUPFAM" id="SSF52540">
    <property type="entry name" value="P-loop containing nucleoside triphosphate hydrolases"/>
    <property type="match status" value="1"/>
</dbReference>
<comment type="similarity">
    <text evidence="1">Belongs to the ABC transporter superfamily.</text>
</comment>
<comment type="caution">
    <text evidence="6">The sequence shown here is derived from an EMBL/GenBank/DDBJ whole genome shotgun (WGS) entry which is preliminary data.</text>
</comment>
<accession>A0A2S7MV75</accession>
<name>A0A2S7MV75_9BACI</name>
<evidence type="ECO:0000256" key="1">
    <source>
        <dbReference type="ARBA" id="ARBA00005417"/>
    </source>
</evidence>
<feature type="domain" description="ABC transporter" evidence="5">
    <location>
        <begin position="8"/>
        <end position="231"/>
    </location>
</feature>
<gene>
    <name evidence="6" type="ORF">CYL18_18770</name>
</gene>
<dbReference type="Gene3D" id="3.40.50.300">
    <property type="entry name" value="P-loop containing nucleotide triphosphate hydrolases"/>
    <property type="match status" value="1"/>
</dbReference>
<dbReference type="InterPro" id="IPR003593">
    <property type="entry name" value="AAA+_ATPase"/>
</dbReference>
<evidence type="ECO:0000256" key="2">
    <source>
        <dbReference type="ARBA" id="ARBA00022448"/>
    </source>
</evidence>
<keyword evidence="3" id="KW-0547">Nucleotide-binding</keyword>
<dbReference type="PANTHER" id="PTHR42798:SF7">
    <property type="entry name" value="ALPHA-D-RIBOSE 1-METHYLPHOSPHONATE 5-TRIPHOSPHATE SYNTHASE SUBUNIT PHNL"/>
    <property type="match status" value="1"/>
</dbReference>
<dbReference type="SMART" id="SM00382">
    <property type="entry name" value="AAA"/>
    <property type="match status" value="1"/>
</dbReference>
<evidence type="ECO:0000256" key="4">
    <source>
        <dbReference type="ARBA" id="ARBA00022840"/>
    </source>
</evidence>
<dbReference type="PROSITE" id="PS00211">
    <property type="entry name" value="ABC_TRANSPORTER_1"/>
    <property type="match status" value="1"/>
</dbReference>
<keyword evidence="4 6" id="KW-0067">ATP-binding</keyword>
<sequence>MNWGIEMLYVHNLMKKYGNNETLNILDGVNLEVKEAVWCSIVGPSGTGKSTLLKCIAGLLKPDDGSVRMLNHDIYSMTEEARSNFRRTNIGFIFQDFKLLSHYSVLENVIMPLLYDKDRKWLMEKAKDLLKLVGIPESLHNRLPDSLSGGEKQRVAIARSIIGDPEIILCDEPTGNLDTKNRDRIIELLLNIQKRGTTIICVTHDLEVAEKGDCVYRLNEGLLTKEEMIHL</sequence>
<dbReference type="GO" id="GO:0005524">
    <property type="term" value="F:ATP binding"/>
    <property type="evidence" value="ECO:0007669"/>
    <property type="project" value="UniProtKB-KW"/>
</dbReference>
<reference evidence="6 7" key="1">
    <citation type="submission" date="2017-12" db="EMBL/GenBank/DDBJ databases">
        <title>Taxonomic description and draft genome of Pradoshia cofamensis Gen. nov., sp. nov., a thermotolerant bacillale isolated from anterior gut of earthworm Eisenia fetida.</title>
        <authorList>
            <person name="Saha T."/>
            <person name="Chakraborty R."/>
        </authorList>
    </citation>
    <scope>NUCLEOTIDE SEQUENCE [LARGE SCALE GENOMIC DNA]</scope>
    <source>
        <strain evidence="6 7">EAG3</strain>
    </source>
</reference>
<dbReference type="EMBL" id="PKOZ01000031">
    <property type="protein sequence ID" value="PQD93650.1"/>
    <property type="molecule type" value="Genomic_DNA"/>
</dbReference>
<proteinExistence type="inferred from homology"/>
<dbReference type="CDD" id="cd03255">
    <property type="entry name" value="ABC_MJ0796_LolCDE_FtsE"/>
    <property type="match status" value="1"/>
</dbReference>
<evidence type="ECO:0000313" key="7">
    <source>
        <dbReference type="Proteomes" id="UP000239663"/>
    </source>
</evidence>
<dbReference type="AlphaFoldDB" id="A0A2S7MV75"/>